<dbReference type="EMBL" id="DF836604">
    <property type="protein sequence ID" value="GAN10043.1"/>
    <property type="molecule type" value="Genomic_DNA"/>
</dbReference>
<accession>A0A0C9N632</accession>
<gene>
    <name evidence="1" type="ORF">MAM1_0315d09577</name>
</gene>
<dbReference type="AlphaFoldDB" id="A0A0C9N632"/>
<proteinExistence type="predicted"/>
<sequence>MVDDNWGDIFSNAERSEIERLVSAINYHPLPDDMADFLRAIPSTEDLTIMFNHLESIVLDYKTEKHLLWLKYSFLNAIYLIDNHYLPITDQSEEDLCGRVWRFLGDAFNTGKLVAKKQKSSAASKEANYKKRKLAMMEAAVRQKSPLIPDISICHGSQEYAIIEVAKSDNNLKQLLEGNKKCPELMADIFDQVCAAYLS</sequence>
<evidence type="ECO:0000313" key="1">
    <source>
        <dbReference type="EMBL" id="GAN10043.1"/>
    </source>
</evidence>
<reference evidence="1" key="1">
    <citation type="submission" date="2014-09" db="EMBL/GenBank/DDBJ databases">
        <title>Draft genome sequence of an oleaginous Mucoromycotina fungus Mucor ambiguus NBRC6742.</title>
        <authorList>
            <person name="Takeda I."/>
            <person name="Yamane N."/>
            <person name="Morita T."/>
            <person name="Tamano K."/>
            <person name="Machida M."/>
            <person name="Baker S."/>
            <person name="Koike H."/>
        </authorList>
    </citation>
    <scope>NUCLEOTIDE SEQUENCE</scope>
    <source>
        <strain evidence="1">NBRC 6742</strain>
    </source>
</reference>
<protein>
    <submittedName>
        <fullName evidence="1">Uncharacterized protein</fullName>
    </submittedName>
</protein>
<dbReference type="Proteomes" id="UP000053815">
    <property type="component" value="Unassembled WGS sequence"/>
</dbReference>
<organism evidence="1">
    <name type="scientific">Mucor ambiguus</name>
    <dbReference type="NCBI Taxonomy" id="91626"/>
    <lineage>
        <taxon>Eukaryota</taxon>
        <taxon>Fungi</taxon>
        <taxon>Fungi incertae sedis</taxon>
        <taxon>Mucoromycota</taxon>
        <taxon>Mucoromycotina</taxon>
        <taxon>Mucoromycetes</taxon>
        <taxon>Mucorales</taxon>
        <taxon>Mucorineae</taxon>
        <taxon>Mucoraceae</taxon>
        <taxon>Mucor</taxon>
    </lineage>
</organism>
<dbReference type="OrthoDB" id="2205645at2759"/>
<evidence type="ECO:0000313" key="2">
    <source>
        <dbReference type="Proteomes" id="UP000053815"/>
    </source>
</evidence>
<name>A0A0C9N632_9FUNG</name>
<keyword evidence="2" id="KW-1185">Reference proteome</keyword>